<name>A0A3B0P0E8_9BACT</name>
<proteinExistence type="predicted"/>
<gene>
    <name evidence="1" type="ORF">NCTC10135_00956</name>
</gene>
<dbReference type="KEGG" id="mala:NCTC10135_00956"/>
<evidence type="ECO:0000313" key="1">
    <source>
        <dbReference type="EMBL" id="SYV90432.1"/>
    </source>
</evidence>
<reference evidence="2" key="1">
    <citation type="submission" date="2018-06" db="EMBL/GenBank/DDBJ databases">
        <authorList>
            <consortium name="Pathogen Informatics"/>
        </authorList>
    </citation>
    <scope>NUCLEOTIDE SEQUENCE [LARGE SCALE GENOMIC DNA]</scope>
    <source>
        <strain evidence="2">NCTC10135</strain>
    </source>
</reference>
<accession>A0A3B0P0E8</accession>
<dbReference type="InterPro" id="IPR029045">
    <property type="entry name" value="ClpP/crotonase-like_dom_sf"/>
</dbReference>
<dbReference type="SUPFAM" id="SSF52096">
    <property type="entry name" value="ClpP/crotonase"/>
    <property type="match status" value="1"/>
</dbReference>
<feature type="non-terminal residue" evidence="1">
    <location>
        <position position="55"/>
    </location>
</feature>
<protein>
    <submittedName>
        <fullName evidence="1">Uncharacterized protein</fullName>
    </submittedName>
</protein>
<sequence length="55" mass="5990">MLAAVSKNNNLAKIIGYQSAGGVSEVKISVLPTGLILRRSGNYTLSDFNKNSYEW</sequence>
<dbReference type="AlphaFoldDB" id="A0A3B0P0E8"/>
<dbReference type="EMBL" id="LS991949">
    <property type="protein sequence ID" value="SYV90432.1"/>
    <property type="molecule type" value="Genomic_DNA"/>
</dbReference>
<evidence type="ECO:0000313" key="2">
    <source>
        <dbReference type="Proteomes" id="UP000259864"/>
    </source>
</evidence>
<organism evidence="1 2">
    <name type="scientific">Metamycoplasma alkalescens</name>
    <dbReference type="NCBI Taxonomy" id="45363"/>
    <lineage>
        <taxon>Bacteria</taxon>
        <taxon>Bacillati</taxon>
        <taxon>Mycoplasmatota</taxon>
        <taxon>Mycoplasmoidales</taxon>
        <taxon>Metamycoplasmataceae</taxon>
        <taxon>Metamycoplasma</taxon>
    </lineage>
</organism>
<dbReference type="Proteomes" id="UP000259864">
    <property type="component" value="Chromosome 1"/>
</dbReference>